<evidence type="ECO:0000256" key="4">
    <source>
        <dbReference type="ARBA" id="ARBA00022833"/>
    </source>
</evidence>
<keyword evidence="7" id="KW-1185">Reference proteome</keyword>
<organism evidence="6 7">
    <name type="scientific">Blautia argi</name>
    <dbReference type="NCBI Taxonomy" id="1912897"/>
    <lineage>
        <taxon>Bacteria</taxon>
        <taxon>Bacillati</taxon>
        <taxon>Bacillota</taxon>
        <taxon>Clostridia</taxon>
        <taxon>Lachnospirales</taxon>
        <taxon>Lachnospiraceae</taxon>
        <taxon>Blautia</taxon>
    </lineage>
</organism>
<accession>A0A2Z4UAY0</accession>
<evidence type="ECO:0000256" key="3">
    <source>
        <dbReference type="ARBA" id="ARBA00022801"/>
    </source>
</evidence>
<feature type="domain" description="Amidohydrolase-related" evidence="5">
    <location>
        <begin position="60"/>
        <end position="424"/>
    </location>
</feature>
<protein>
    <submittedName>
        <fullName evidence="6">Guanine deaminase</fullName>
    </submittedName>
</protein>
<evidence type="ECO:0000259" key="5">
    <source>
        <dbReference type="Pfam" id="PF01979"/>
    </source>
</evidence>
<evidence type="ECO:0000313" key="7">
    <source>
        <dbReference type="Proteomes" id="UP000250003"/>
    </source>
</evidence>
<dbReference type="Proteomes" id="UP000250003">
    <property type="component" value="Chromosome"/>
</dbReference>
<reference evidence="7" key="1">
    <citation type="submission" date="2018-06" db="EMBL/GenBank/DDBJ databases">
        <title>Description of Blautia argi sp. nov., a new anaerobic isolated from dog feces.</title>
        <authorList>
            <person name="Chang Y.-H."/>
            <person name="Paek J."/>
            <person name="Shin Y."/>
        </authorList>
    </citation>
    <scope>NUCLEOTIDE SEQUENCE [LARGE SCALE GENOMIC DNA]</scope>
    <source>
        <strain evidence="7">KCTC 15426</strain>
    </source>
</reference>
<dbReference type="PANTHER" id="PTHR11271:SF6">
    <property type="entry name" value="GUANINE DEAMINASE"/>
    <property type="match status" value="1"/>
</dbReference>
<keyword evidence="3" id="KW-0378">Hydrolase</keyword>
<dbReference type="AlphaFoldDB" id="A0A2Z4UAY0"/>
<dbReference type="KEGG" id="blau:DQQ01_08660"/>
<evidence type="ECO:0000256" key="1">
    <source>
        <dbReference type="ARBA" id="ARBA00001947"/>
    </source>
</evidence>
<dbReference type="Pfam" id="PF01979">
    <property type="entry name" value="Amidohydro_1"/>
    <property type="match status" value="1"/>
</dbReference>
<dbReference type="Gene3D" id="2.30.40.10">
    <property type="entry name" value="Urease, subunit C, domain 1"/>
    <property type="match status" value="1"/>
</dbReference>
<keyword evidence="4" id="KW-0862">Zinc</keyword>
<dbReference type="InterPro" id="IPR051607">
    <property type="entry name" value="Metallo-dep_hydrolases"/>
</dbReference>
<dbReference type="RefSeq" id="WP_111919694.1">
    <property type="nucleotide sequence ID" value="NZ_CP030280.1"/>
</dbReference>
<dbReference type="Gene3D" id="3.20.20.140">
    <property type="entry name" value="Metal-dependent hydrolases"/>
    <property type="match status" value="1"/>
</dbReference>
<sequence length="426" mass="47709">MKKRESFLLKGHICYSNEQGKLLVKPDSYAVCREGICQGVFKEIPEAFADLPIRDTGDCLVIPGLTDLHTHAPQYPFRGLGMDLELLDWLNIHTFPEEARYKDAEYAQRAYAMYVEDLKQSAVTRAVIFATLHVEATEILMDLLESSGLETYVGKVNMDRNGGTELQEESAQTSARETRRWLKEIEGSYIHTRPILTPRFIPSCSDSLMKELKKIQEEYHLPLQSHLSENPQEVAWVKELCPNAASYSDAYFQAGLFGGSEPAIMAHCIWVDDEEIALMKQQGIYVAHCPQSNANLASGIAPIRKFLEKGVRVGLGSDMAAGSTPSILRAMADAVQCSKLRWRYVDPVAKPLTFAEVFYMGTLGGGSFFGKVGSFLPGYAFDALILDDSSLRQPRRLELLERLERFIYLGDDRNIAGKYINGVPVF</sequence>
<dbReference type="EMBL" id="CP030280">
    <property type="protein sequence ID" value="AWY98205.1"/>
    <property type="molecule type" value="Genomic_DNA"/>
</dbReference>
<comment type="cofactor">
    <cofactor evidence="1">
        <name>Zn(2+)</name>
        <dbReference type="ChEBI" id="CHEBI:29105"/>
    </cofactor>
</comment>
<dbReference type="UniPathway" id="UPA00603">
    <property type="reaction ID" value="UER00660"/>
</dbReference>
<evidence type="ECO:0000313" key="6">
    <source>
        <dbReference type="EMBL" id="AWY98205.1"/>
    </source>
</evidence>
<evidence type="ECO:0000256" key="2">
    <source>
        <dbReference type="ARBA" id="ARBA00022723"/>
    </source>
</evidence>
<dbReference type="GO" id="GO:0006147">
    <property type="term" value="P:guanine catabolic process"/>
    <property type="evidence" value="ECO:0007669"/>
    <property type="project" value="UniProtKB-UniPathway"/>
</dbReference>
<dbReference type="InterPro" id="IPR032466">
    <property type="entry name" value="Metal_Hydrolase"/>
</dbReference>
<name>A0A2Z4UAY0_9FIRM</name>
<dbReference type="OrthoDB" id="9807210at2"/>
<dbReference type="InterPro" id="IPR011059">
    <property type="entry name" value="Metal-dep_hydrolase_composite"/>
</dbReference>
<keyword evidence="2" id="KW-0479">Metal-binding</keyword>
<dbReference type="GO" id="GO:0008892">
    <property type="term" value="F:guanine deaminase activity"/>
    <property type="evidence" value="ECO:0007669"/>
    <property type="project" value="TreeGrafter"/>
</dbReference>
<dbReference type="SUPFAM" id="SSF51556">
    <property type="entry name" value="Metallo-dependent hydrolases"/>
    <property type="match status" value="1"/>
</dbReference>
<dbReference type="GO" id="GO:0008270">
    <property type="term" value="F:zinc ion binding"/>
    <property type="evidence" value="ECO:0007669"/>
    <property type="project" value="TreeGrafter"/>
</dbReference>
<proteinExistence type="predicted"/>
<dbReference type="SUPFAM" id="SSF51338">
    <property type="entry name" value="Composite domain of metallo-dependent hydrolases"/>
    <property type="match status" value="2"/>
</dbReference>
<gene>
    <name evidence="6" type="ORF">DQQ01_08660</name>
</gene>
<dbReference type="InterPro" id="IPR006680">
    <property type="entry name" value="Amidohydro-rel"/>
</dbReference>
<dbReference type="GO" id="GO:0005829">
    <property type="term" value="C:cytosol"/>
    <property type="evidence" value="ECO:0007669"/>
    <property type="project" value="TreeGrafter"/>
</dbReference>
<dbReference type="PANTHER" id="PTHR11271">
    <property type="entry name" value="GUANINE DEAMINASE"/>
    <property type="match status" value="1"/>
</dbReference>